<dbReference type="EMBL" id="AP025591">
    <property type="protein sequence ID" value="BDG03195.1"/>
    <property type="molecule type" value="Genomic_DNA"/>
</dbReference>
<sequence length="372" mass="39904">MPAALRCALGALLLAAAPARAALPDAPLGVATPGPFRALFLDMPLADARAPAAIALDVRWWLANDWSKPTVLVRGGRTVSIQDDLQVDTLQVSLTVPWRRLVDAAFARRLSTTLEARAFVEWGGWTDRPIESWHGLVGSWNFERQLYPRDQVNLHLSEEGGHTIGDVHSDRLALADLVLRTQLELASTGADPAQPALPPRGALALRLDVKLPTGARGRFAGSGTADAGLGLAASGRTGRLTVHALASVRVVGGLPGSFALQPRRVQGGFDLSLVLRVGGGVALVLEDRLSSPLMEAGWKLAPDETEPEATVWYSLFRVHNQVSGGIRVGELTAFFSEDFTPGQRLPDDPGPRWFYDSNAPDVVFGLAWARGF</sequence>
<protein>
    <recommendedName>
        <fullName evidence="4">DUF3187 family protein</fullName>
    </recommendedName>
</protein>
<keyword evidence="1" id="KW-0732">Signal</keyword>
<reference evidence="3" key="1">
    <citation type="journal article" date="2022" name="Int. J. Syst. Evol. Microbiol.">
        <title>Anaeromyxobacter oryzae sp. nov., Anaeromyxobacter diazotrophicus sp. nov. and Anaeromyxobacter paludicola sp. nov., isolated from paddy soils.</title>
        <authorList>
            <person name="Itoh H."/>
            <person name="Xu Z."/>
            <person name="Mise K."/>
            <person name="Masuda Y."/>
            <person name="Ushijima N."/>
            <person name="Hayakawa C."/>
            <person name="Shiratori Y."/>
            <person name="Senoo K."/>
        </authorList>
    </citation>
    <scope>NUCLEOTIDE SEQUENCE [LARGE SCALE GENOMIC DNA]</scope>
    <source>
        <strain evidence="3">Red232</strain>
    </source>
</reference>
<dbReference type="RefSeq" id="WP_248360978.1">
    <property type="nucleotide sequence ID" value="NZ_AP025591.1"/>
</dbReference>
<organism evidence="2 3">
    <name type="scientific">Anaeromyxobacter oryzae</name>
    <dbReference type="NCBI Taxonomy" id="2918170"/>
    <lineage>
        <taxon>Bacteria</taxon>
        <taxon>Pseudomonadati</taxon>
        <taxon>Myxococcota</taxon>
        <taxon>Myxococcia</taxon>
        <taxon>Myxococcales</taxon>
        <taxon>Cystobacterineae</taxon>
        <taxon>Anaeromyxobacteraceae</taxon>
        <taxon>Anaeromyxobacter</taxon>
    </lineage>
</organism>
<feature type="signal peptide" evidence="1">
    <location>
        <begin position="1"/>
        <end position="21"/>
    </location>
</feature>
<evidence type="ECO:0000313" key="3">
    <source>
        <dbReference type="Proteomes" id="UP001162891"/>
    </source>
</evidence>
<accession>A0ABM7WUN9</accession>
<name>A0ABM7WUN9_9BACT</name>
<evidence type="ECO:0000256" key="1">
    <source>
        <dbReference type="SAM" id="SignalP"/>
    </source>
</evidence>
<proteinExistence type="predicted"/>
<gene>
    <name evidence="2" type="ORF">AMOR_21910</name>
</gene>
<evidence type="ECO:0000313" key="2">
    <source>
        <dbReference type="EMBL" id="BDG03195.1"/>
    </source>
</evidence>
<dbReference type="Proteomes" id="UP001162891">
    <property type="component" value="Chromosome"/>
</dbReference>
<evidence type="ECO:0008006" key="4">
    <source>
        <dbReference type="Google" id="ProtNLM"/>
    </source>
</evidence>
<keyword evidence="3" id="KW-1185">Reference proteome</keyword>
<feature type="chain" id="PRO_5045782741" description="DUF3187 family protein" evidence="1">
    <location>
        <begin position="22"/>
        <end position="372"/>
    </location>
</feature>